<dbReference type="Proteomes" id="UP000292665">
    <property type="component" value="Unassembled WGS sequence"/>
</dbReference>
<dbReference type="InterPro" id="IPR012867">
    <property type="entry name" value="DUF1648"/>
</dbReference>
<gene>
    <name evidence="4" type="ORF">EAI93_00945</name>
    <name evidence="3" type="ORF">ERS852456_01519</name>
</gene>
<evidence type="ECO:0000313" key="6">
    <source>
        <dbReference type="Proteomes" id="UP000292665"/>
    </source>
</evidence>
<keyword evidence="1" id="KW-1133">Transmembrane helix</keyword>
<name>A0A174C3P3_9FIRM</name>
<protein>
    <submittedName>
        <fullName evidence="4">DUF1648 domain-containing protein</fullName>
    </submittedName>
    <submittedName>
        <fullName evidence="3">Predicted integral membrane protein</fullName>
    </submittedName>
</protein>
<evidence type="ECO:0000313" key="5">
    <source>
        <dbReference type="Proteomes" id="UP000095787"/>
    </source>
</evidence>
<dbReference type="RefSeq" id="WP_004845509.1">
    <property type="nucleotide sequence ID" value="NZ_AP028249.1"/>
</dbReference>
<feature type="transmembrane region" description="Helical" evidence="1">
    <location>
        <begin position="87"/>
        <end position="107"/>
    </location>
</feature>
<feature type="transmembrane region" description="Helical" evidence="1">
    <location>
        <begin position="49"/>
        <end position="66"/>
    </location>
</feature>
<proteinExistence type="predicted"/>
<dbReference type="GeneID" id="97329192"/>
<accession>A0A174C3P3</accession>
<dbReference type="AlphaFoldDB" id="A0A174C3P3"/>
<dbReference type="Pfam" id="PF07853">
    <property type="entry name" value="DUF1648"/>
    <property type="match status" value="1"/>
</dbReference>
<sequence length="113" mass="13335">MSFLNSRKVSWIIFGITLLTAVVSLFFLPDIIPVHFGILGTPDGWDYKMGILLFPILQFFLLFLTGRKKVKDFMFRFARTPLNSIQYNWAVDGLLLFIFFVEIWIITEAFRYR</sequence>
<evidence type="ECO:0000313" key="4">
    <source>
        <dbReference type="EMBL" id="RYS82303.1"/>
    </source>
</evidence>
<keyword evidence="1" id="KW-0472">Membrane</keyword>
<dbReference type="EMBL" id="RCYR01000001">
    <property type="protein sequence ID" value="RYS82303.1"/>
    <property type="molecule type" value="Genomic_DNA"/>
</dbReference>
<keyword evidence="1" id="KW-0812">Transmembrane</keyword>
<feature type="domain" description="DUF1648" evidence="2">
    <location>
        <begin position="12"/>
        <end position="58"/>
    </location>
</feature>
<feature type="transmembrane region" description="Helical" evidence="1">
    <location>
        <begin position="9"/>
        <end position="29"/>
    </location>
</feature>
<evidence type="ECO:0000256" key="1">
    <source>
        <dbReference type="SAM" id="Phobius"/>
    </source>
</evidence>
<reference evidence="4 6" key="2">
    <citation type="journal article" date="2019" name="Science, e1252229">
        <title>Invertible promoters mediate bacterial phase variation, antibiotic resistance, and host adaptation in the gut.</title>
        <authorList>
            <person name="Jiang X."/>
            <person name="Hall A.B."/>
            <person name="Arthur T.D."/>
            <person name="Plichta D.R."/>
            <person name="Covington C.T."/>
            <person name="Poyet M."/>
            <person name="Crothers J."/>
            <person name="Moses P.L."/>
            <person name="Tolonen A.C."/>
            <person name="Vlamakis H."/>
            <person name="Alm E.J."/>
            <person name="Xavier R.J."/>
        </authorList>
    </citation>
    <scope>NUCLEOTIDE SEQUENCE [LARGE SCALE GENOMIC DNA]</scope>
    <source>
        <strain evidence="6">aa_0143</strain>
        <strain evidence="4">Aa_0143</strain>
    </source>
</reference>
<dbReference type="EMBL" id="CYZO01000017">
    <property type="protein sequence ID" value="CUO06495.1"/>
    <property type="molecule type" value="Genomic_DNA"/>
</dbReference>
<dbReference type="Proteomes" id="UP000095787">
    <property type="component" value="Unassembled WGS sequence"/>
</dbReference>
<reference evidence="3 5" key="1">
    <citation type="submission" date="2015-09" db="EMBL/GenBank/DDBJ databases">
        <authorList>
            <consortium name="Pathogen Informatics"/>
        </authorList>
    </citation>
    <scope>NUCLEOTIDE SEQUENCE [LARGE SCALE GENOMIC DNA]</scope>
    <source>
        <strain evidence="3 5">2789STDY5834841</strain>
    </source>
</reference>
<organism evidence="3 5">
    <name type="scientific">[Ruminococcus] torques</name>
    <dbReference type="NCBI Taxonomy" id="33039"/>
    <lineage>
        <taxon>Bacteria</taxon>
        <taxon>Bacillati</taxon>
        <taxon>Bacillota</taxon>
        <taxon>Clostridia</taxon>
        <taxon>Lachnospirales</taxon>
        <taxon>Lachnospiraceae</taxon>
        <taxon>Mediterraneibacter</taxon>
    </lineage>
</organism>
<evidence type="ECO:0000259" key="2">
    <source>
        <dbReference type="Pfam" id="PF07853"/>
    </source>
</evidence>
<evidence type="ECO:0000313" key="3">
    <source>
        <dbReference type="EMBL" id="CUO06495.1"/>
    </source>
</evidence>